<feature type="domain" description="ZSWIM1/3 RNaseH-like" evidence="1">
    <location>
        <begin position="73"/>
        <end position="147"/>
    </location>
</feature>
<dbReference type="GeneID" id="136076630"/>
<proteinExistence type="predicted"/>
<keyword evidence="2" id="KW-1185">Reference proteome</keyword>
<sequence>MNNTHNHEVSEILYKHLPNQRKLPDYAIEKAKELMHLKPNKKLLQKELIKSTGKIITLRDLSNIAASSNKVENRNDITIFVTTLKDKYSESEVAAVGLITNEDATSLSWFVETFKRNNCSCPKTNAIMTDKDLIERDVVRASFPDASL</sequence>
<dbReference type="PANTHER" id="PTHR31569:SF4">
    <property type="entry name" value="SWIM-TYPE DOMAIN-CONTAINING PROTEIN"/>
    <property type="match status" value="1"/>
</dbReference>
<reference evidence="2" key="1">
    <citation type="submission" date="2025-05" db="UniProtKB">
        <authorList>
            <consortium name="RefSeq"/>
        </authorList>
    </citation>
    <scope>NUCLEOTIDE SEQUENCE [LARGE SCALE GENOMIC DNA]</scope>
</reference>
<evidence type="ECO:0000259" key="1">
    <source>
        <dbReference type="Pfam" id="PF21056"/>
    </source>
</evidence>
<dbReference type="RefSeq" id="XP_065646001.1">
    <property type="nucleotide sequence ID" value="XM_065789929.1"/>
</dbReference>
<dbReference type="InterPro" id="IPR048324">
    <property type="entry name" value="ZSWIM1-3_RNaseH-like"/>
</dbReference>
<organism evidence="2 3">
    <name type="scientific">Hydra vulgaris</name>
    <name type="common">Hydra</name>
    <name type="synonym">Hydra attenuata</name>
    <dbReference type="NCBI Taxonomy" id="6087"/>
    <lineage>
        <taxon>Eukaryota</taxon>
        <taxon>Metazoa</taxon>
        <taxon>Cnidaria</taxon>
        <taxon>Hydrozoa</taxon>
        <taxon>Hydroidolina</taxon>
        <taxon>Anthoathecata</taxon>
        <taxon>Aplanulata</taxon>
        <taxon>Hydridae</taxon>
        <taxon>Hydra</taxon>
    </lineage>
</organism>
<dbReference type="Pfam" id="PF21056">
    <property type="entry name" value="ZSWIM1-3_RNaseH-like"/>
    <property type="match status" value="1"/>
</dbReference>
<name>A0ABM4BAR7_HYDVU</name>
<accession>A0ABM4BAR7</accession>
<dbReference type="Proteomes" id="UP001652625">
    <property type="component" value="Chromosome 02"/>
</dbReference>
<reference evidence="3" key="2">
    <citation type="submission" date="2025-08" db="UniProtKB">
        <authorList>
            <consortium name="RefSeq"/>
        </authorList>
    </citation>
    <scope>IDENTIFICATION</scope>
</reference>
<gene>
    <name evidence="3" type="primary">LOC136076630</name>
</gene>
<protein>
    <submittedName>
        <fullName evidence="3">Uncharacterized protein LOC136076630 isoform X4</fullName>
    </submittedName>
</protein>
<evidence type="ECO:0000313" key="3">
    <source>
        <dbReference type="RefSeq" id="XP_065646001.1"/>
    </source>
</evidence>
<evidence type="ECO:0000313" key="2">
    <source>
        <dbReference type="Proteomes" id="UP001652625"/>
    </source>
</evidence>
<dbReference type="InterPro" id="IPR052579">
    <property type="entry name" value="Zinc_finger_SWIM"/>
</dbReference>
<dbReference type="PANTHER" id="PTHR31569">
    <property type="entry name" value="SWIM-TYPE DOMAIN-CONTAINING PROTEIN"/>
    <property type="match status" value="1"/>
</dbReference>